<dbReference type="EMBL" id="KV505966">
    <property type="protein sequence ID" value="OCT55286.1"/>
    <property type="molecule type" value="Genomic_DNA"/>
</dbReference>
<dbReference type="AlphaFoldDB" id="A0A974BN68"/>
<protein>
    <recommendedName>
        <fullName evidence="1">TET-Associated Glycosyltransferase domain-containing protein</fullName>
    </recommendedName>
</protein>
<sequence>MVRNVSLKYVLQHMEGTPKITNYAMLGLQKWNSKLNSTLTKCPFSRCHVHDFILLNVDLTQNVQYDLNRYIYLSQI</sequence>
<name>A0A974BN68_XENLA</name>
<accession>A0A974BN68</accession>
<dbReference type="InterPro" id="IPR049100">
    <property type="entry name" value="TAGT"/>
</dbReference>
<proteinExistence type="predicted"/>
<dbReference type="InterPro" id="IPR028422">
    <property type="entry name" value="GREB1"/>
</dbReference>
<dbReference type="Pfam" id="PF20691">
    <property type="entry name" value="TAGT"/>
    <property type="match status" value="1"/>
</dbReference>
<reference evidence="2" key="1">
    <citation type="submission" date="2016-05" db="EMBL/GenBank/DDBJ databases">
        <title>WGS assembly of Xenopus laevis.</title>
        <authorList>
            <person name="Session A."/>
            <person name="Uno Y."/>
            <person name="Kwon T."/>
            <person name="Chapman J."/>
            <person name="Toyoda A."/>
            <person name="Takahashi S."/>
            <person name="Fukui A."/>
            <person name="Hikosaka A."/>
            <person name="Putnam N."/>
            <person name="Stites J."/>
            <person name="Van Heeringen S."/>
            <person name="Quigley I."/>
            <person name="Heinz S."/>
            <person name="Hellsten U."/>
            <person name="Lyons J."/>
            <person name="Suzuki A."/>
            <person name="Kondo M."/>
            <person name="Ogino H."/>
            <person name="Ochi H."/>
            <person name="Bogdanovic O."/>
            <person name="Lister R."/>
            <person name="Georgiou G."/>
            <person name="Paranjpe S."/>
            <person name="Van Kruijsbergen I."/>
            <person name="Mozaffari S."/>
            <person name="Shu S."/>
            <person name="Schmutz J."/>
            <person name="Jenkins J."/>
            <person name="Grimwood J."/>
            <person name="Carlson J."/>
            <person name="Mitros T."/>
            <person name="Simakov O."/>
            <person name="Heald R."/>
            <person name="Miller K."/>
            <person name="Haudenschild C."/>
            <person name="Kuroki Y."/>
            <person name="Tanaka T."/>
            <person name="Michiue T."/>
            <person name="Watanabe M."/>
            <person name="Kinoshita T."/>
            <person name="Ohta Y."/>
            <person name="Mawaribuchi S."/>
            <person name="Suzuki Y."/>
            <person name="Haramoto Y."/>
            <person name="Yamamoto T."/>
            <person name="Takagi C."/>
            <person name="Kitzman J."/>
            <person name="Shendure J."/>
            <person name="Nakayama T."/>
            <person name="Izutsu Y."/>
            <person name="Robert J."/>
            <person name="Dichmann D."/>
            <person name="Flajnik M."/>
            <person name="Houston D."/>
            <person name="Marcotte E."/>
            <person name="Wallingford J."/>
            <person name="Ito Y."/>
            <person name="Asashima M."/>
            <person name="Ueno N."/>
            <person name="Matsuda Y."/>
            <person name="Jan Veenstra G."/>
            <person name="Fujiyama A."/>
            <person name="Harland R."/>
            <person name="Taira M."/>
            <person name="Rokhsar D.S."/>
        </authorList>
    </citation>
    <scope>NUCLEOTIDE SEQUENCE</scope>
    <source>
        <strain evidence="2">J</strain>
        <tissue evidence="2">Blood</tissue>
    </source>
</reference>
<feature type="domain" description="TET-Associated Glycosyltransferase" evidence="1">
    <location>
        <begin position="3"/>
        <end position="72"/>
    </location>
</feature>
<evidence type="ECO:0000313" key="2">
    <source>
        <dbReference type="EMBL" id="OCT55286.1"/>
    </source>
</evidence>
<gene>
    <name evidence="2" type="ORF">XELAEV_18003283mg</name>
</gene>
<dbReference type="PANTHER" id="PTHR15720:SF12">
    <property type="entry name" value="GREB1-LIKE PROTEIN"/>
    <property type="match status" value="1"/>
</dbReference>
<organism evidence="2">
    <name type="scientific">Xenopus laevis</name>
    <name type="common">African clawed frog</name>
    <dbReference type="NCBI Taxonomy" id="8355"/>
    <lineage>
        <taxon>Eukaryota</taxon>
        <taxon>Metazoa</taxon>
        <taxon>Chordata</taxon>
        <taxon>Craniata</taxon>
        <taxon>Vertebrata</taxon>
        <taxon>Euteleostomi</taxon>
        <taxon>Amphibia</taxon>
        <taxon>Batrachia</taxon>
        <taxon>Anura</taxon>
        <taxon>Pipoidea</taxon>
        <taxon>Pipidae</taxon>
        <taxon>Xenopodinae</taxon>
        <taxon>Xenopus</taxon>
        <taxon>Xenopus</taxon>
    </lineage>
</organism>
<dbReference type="GO" id="GO:0001822">
    <property type="term" value="P:kidney development"/>
    <property type="evidence" value="ECO:0007669"/>
    <property type="project" value="TreeGrafter"/>
</dbReference>
<evidence type="ECO:0000259" key="1">
    <source>
        <dbReference type="Pfam" id="PF20691"/>
    </source>
</evidence>
<dbReference type="Proteomes" id="UP000694892">
    <property type="component" value="Unassembled WGS sequence"/>
</dbReference>
<dbReference type="PANTHER" id="PTHR15720">
    <property type="entry name" value="GREB1-RELATED"/>
    <property type="match status" value="1"/>
</dbReference>